<organism evidence="1 2">
    <name type="scientific">Nitrosococcus halophilus (strain Nc4)</name>
    <dbReference type="NCBI Taxonomy" id="472759"/>
    <lineage>
        <taxon>Bacteria</taxon>
        <taxon>Pseudomonadati</taxon>
        <taxon>Pseudomonadota</taxon>
        <taxon>Gammaproteobacteria</taxon>
        <taxon>Chromatiales</taxon>
        <taxon>Chromatiaceae</taxon>
        <taxon>Nitrosococcus</taxon>
    </lineage>
</organism>
<name>D5BYX1_NITHN</name>
<dbReference type="Gene3D" id="2.40.30.20">
    <property type="match status" value="1"/>
</dbReference>
<dbReference type="Proteomes" id="UP000001844">
    <property type="component" value="Chromosome"/>
</dbReference>
<dbReference type="InterPro" id="IPR023366">
    <property type="entry name" value="ATP_synth_asu-like_sf"/>
</dbReference>
<sequence length="364" mass="38853">MTIPVKWFHSDMVGAPQISGNDVAPGEMISVLDACLLNGFNTQGLDSLTYDSGTGEATATVSGGHGFLKYQVALIEGANESEFNGEQRVTFVDSTTFKFTPSGTPPATATGTITAKAAPIGQWEKAFSGTDKAAYRSTDPLATGFYLRLDDSTTARSKAVSGYESMTDVDTGTNPFDNSCYFAAGVNSPIKWAVVGDSRLFYVYFEAGTNKTGIAVFGDIQSFKPADAYHCVLIANGNNSNAQPHNHTPSSKMNDGSSVWRIARSSNIGNLNFQVSLHGPKLLVADPNLSDGQFYINESPILVAADNDLRGMLPGLGMAHNDLGVGFHIIDDASNSSDVFFVVKELNFNIPLNQPAFNLTGAWR</sequence>
<protein>
    <submittedName>
        <fullName evidence="1">Uncharacterized protein</fullName>
    </submittedName>
</protein>
<accession>D5BYX1</accession>
<dbReference type="HOGENOM" id="CLU_058831_0_0_6"/>
<dbReference type="RefSeq" id="WP_013032076.1">
    <property type="nucleotide sequence ID" value="NC_013960.1"/>
</dbReference>
<evidence type="ECO:0000313" key="2">
    <source>
        <dbReference type="Proteomes" id="UP000001844"/>
    </source>
</evidence>
<gene>
    <name evidence="1" type="ordered locus">Nhal_1011</name>
</gene>
<dbReference type="OrthoDB" id="6696432at2"/>
<reference evidence="2" key="1">
    <citation type="submission" date="2010-04" db="EMBL/GenBank/DDBJ databases">
        <title>Complete genome sequence of Nitrosococcus halophilus Nc4, a salt-adapted, aerobic obligate ammonia-oxidizing sulfur purple bacterium.</title>
        <authorList>
            <consortium name="US DOE Joint Genome Institute"/>
            <person name="Campbell M.A."/>
            <person name="Malfatti S.A."/>
            <person name="Chain P.S.G."/>
            <person name="Heidelberg J.F."/>
            <person name="Ward B.B."/>
            <person name="Klotz M.G."/>
        </authorList>
    </citation>
    <scope>NUCLEOTIDE SEQUENCE [LARGE SCALE GENOMIC DNA]</scope>
    <source>
        <strain evidence="2">Nc4</strain>
    </source>
</reference>
<dbReference type="KEGG" id="nhl:Nhal_1011"/>
<dbReference type="AlphaFoldDB" id="D5BYX1"/>
<dbReference type="eggNOG" id="ENOG5030J9R">
    <property type="taxonomic scope" value="Bacteria"/>
</dbReference>
<evidence type="ECO:0000313" key="1">
    <source>
        <dbReference type="EMBL" id="ADE14184.1"/>
    </source>
</evidence>
<proteinExistence type="predicted"/>
<dbReference type="EMBL" id="CP001798">
    <property type="protein sequence ID" value="ADE14184.1"/>
    <property type="molecule type" value="Genomic_DNA"/>
</dbReference>
<keyword evidence="2" id="KW-1185">Reference proteome</keyword>
<dbReference type="STRING" id="472759.Nhal_1011"/>